<evidence type="ECO:0000313" key="2">
    <source>
        <dbReference type="Proteomes" id="UP000030008"/>
    </source>
</evidence>
<protein>
    <submittedName>
        <fullName evidence="1">Haloacid dehalogenase</fullName>
    </submittedName>
</protein>
<dbReference type="PROSITE" id="PS01229">
    <property type="entry name" value="COF_2"/>
    <property type="match status" value="1"/>
</dbReference>
<comment type="caution">
    <text evidence="1">The sequence shown here is derived from an EMBL/GenBank/DDBJ whole genome shotgun (WGS) entry which is preliminary data.</text>
</comment>
<dbReference type="InterPro" id="IPR036412">
    <property type="entry name" value="HAD-like_sf"/>
</dbReference>
<dbReference type="Gene3D" id="3.40.50.1000">
    <property type="entry name" value="HAD superfamily/HAD-like"/>
    <property type="match status" value="1"/>
</dbReference>
<dbReference type="RefSeq" id="WP_044904736.1">
    <property type="nucleotide sequence ID" value="NZ_JQIF01000031.1"/>
</dbReference>
<dbReference type="NCBIfam" id="TIGR01484">
    <property type="entry name" value="HAD-SF-IIB"/>
    <property type="match status" value="1"/>
</dbReference>
<organism evidence="1 2">
    <name type="scientific">Clostridium innocuum</name>
    <dbReference type="NCBI Taxonomy" id="1522"/>
    <lineage>
        <taxon>Bacteria</taxon>
        <taxon>Bacillati</taxon>
        <taxon>Bacillota</taxon>
        <taxon>Clostridia</taxon>
        <taxon>Eubacteriales</taxon>
        <taxon>Clostridiaceae</taxon>
        <taxon>Clostridium</taxon>
    </lineage>
</organism>
<dbReference type="SUPFAM" id="SSF56784">
    <property type="entry name" value="HAD-like"/>
    <property type="match status" value="1"/>
</dbReference>
<dbReference type="PANTHER" id="PTHR10000:SF8">
    <property type="entry name" value="HAD SUPERFAMILY HYDROLASE-LIKE, TYPE 3"/>
    <property type="match status" value="1"/>
</dbReference>
<name>A0A099I9M6_CLOIN</name>
<dbReference type="EMBL" id="JQIF01000031">
    <property type="protein sequence ID" value="KGJ53872.1"/>
    <property type="molecule type" value="Genomic_DNA"/>
</dbReference>
<dbReference type="GO" id="GO:0005829">
    <property type="term" value="C:cytosol"/>
    <property type="evidence" value="ECO:0007669"/>
    <property type="project" value="TreeGrafter"/>
</dbReference>
<dbReference type="InterPro" id="IPR023214">
    <property type="entry name" value="HAD_sf"/>
</dbReference>
<dbReference type="SFLD" id="SFLDS00003">
    <property type="entry name" value="Haloacid_Dehalogenase"/>
    <property type="match status" value="1"/>
</dbReference>
<gene>
    <name evidence="1" type="ORF">CIAN88_06935</name>
</gene>
<dbReference type="PANTHER" id="PTHR10000">
    <property type="entry name" value="PHOSPHOSERINE PHOSPHATASE"/>
    <property type="match status" value="1"/>
</dbReference>
<dbReference type="Pfam" id="PF08282">
    <property type="entry name" value="Hydrolase_3"/>
    <property type="match status" value="1"/>
</dbReference>
<dbReference type="GO" id="GO:0016791">
    <property type="term" value="F:phosphatase activity"/>
    <property type="evidence" value="ECO:0007669"/>
    <property type="project" value="TreeGrafter"/>
</dbReference>
<dbReference type="Proteomes" id="UP000030008">
    <property type="component" value="Unassembled WGS sequence"/>
</dbReference>
<dbReference type="InterPro" id="IPR006379">
    <property type="entry name" value="HAD-SF_hydro_IIB"/>
</dbReference>
<accession>A0A099I9M6</accession>
<dbReference type="GO" id="GO:0000287">
    <property type="term" value="F:magnesium ion binding"/>
    <property type="evidence" value="ECO:0007669"/>
    <property type="project" value="TreeGrafter"/>
</dbReference>
<proteinExistence type="predicted"/>
<dbReference type="SFLD" id="SFLDG01140">
    <property type="entry name" value="C2.B:_Phosphomannomutase_and_P"/>
    <property type="match status" value="1"/>
</dbReference>
<dbReference type="InterPro" id="IPR000150">
    <property type="entry name" value="Cof"/>
</dbReference>
<sequence>MSSFADIRLVVADLDGTLLDDEKQLDAGIADVIKVLAKREIMFTLASGRNIHIMKPYLKELSLQLPFIANNGANMFQGDACIYEKSMESVELAFAFQQLQQQDIPCIAYTNDVVFTTSLQDARLQFFLNRLRGKTMVRQAGNDRDMLEHAIFKVVMVAKNANVMVPVLHTINAHCESLHAVRSEDDVYTITHVDATKGKTLVRLMELLHVQPKQTMVFGDNFNDATMFSTAGISVCMENGQSEVKEMADYIAKANTEQGVSRFLKEYVLR</sequence>
<dbReference type="Gene3D" id="3.30.1240.10">
    <property type="match status" value="1"/>
</dbReference>
<evidence type="ECO:0000313" key="1">
    <source>
        <dbReference type="EMBL" id="KGJ53872.1"/>
    </source>
</evidence>
<dbReference type="AlphaFoldDB" id="A0A099I9M6"/>
<dbReference type="NCBIfam" id="TIGR00099">
    <property type="entry name" value="Cof-subfamily"/>
    <property type="match status" value="1"/>
</dbReference>
<reference evidence="1 2" key="1">
    <citation type="submission" date="2014-08" db="EMBL/GenBank/DDBJ databases">
        <title>Clostridium innocuum, an unnegligible vancomycin-resistant pathogen causing extra-intestinal infections.</title>
        <authorList>
            <person name="Feng Y."/>
            <person name="Chiu C.-H."/>
        </authorList>
    </citation>
    <scope>NUCLEOTIDE SEQUENCE [LARGE SCALE GENOMIC DNA]</scope>
    <source>
        <strain evidence="1 2">AN88</strain>
    </source>
</reference>